<dbReference type="AlphaFoldDB" id="A0A2M7M4K3"/>
<evidence type="ECO:0000313" key="2">
    <source>
        <dbReference type="Proteomes" id="UP000229703"/>
    </source>
</evidence>
<accession>A0A2M7M4K3</accession>
<reference evidence="2" key="1">
    <citation type="submission" date="2017-09" db="EMBL/GenBank/DDBJ databases">
        <title>Depth-based differentiation of microbial function through sediment-hosted aquifers and enrichment of novel symbionts in the deep terrestrial subsurface.</title>
        <authorList>
            <person name="Probst A.J."/>
            <person name="Ladd B."/>
            <person name="Jarett J.K."/>
            <person name="Geller-Mcgrath D.E."/>
            <person name="Sieber C.M.K."/>
            <person name="Emerson J.B."/>
            <person name="Anantharaman K."/>
            <person name="Thomas B.C."/>
            <person name="Malmstrom R."/>
            <person name="Stieglmeier M."/>
            <person name="Klingl A."/>
            <person name="Woyke T."/>
            <person name="Ryan C.M."/>
            <person name="Banfield J.F."/>
        </authorList>
    </citation>
    <scope>NUCLEOTIDE SEQUENCE [LARGE SCALE GENOMIC DNA]</scope>
</reference>
<dbReference type="InterPro" id="IPR026350">
    <property type="entry name" value="GxxExxY"/>
</dbReference>
<dbReference type="EMBL" id="PFJK01000067">
    <property type="protein sequence ID" value="PIX77642.1"/>
    <property type="molecule type" value="Genomic_DNA"/>
</dbReference>
<dbReference type="NCBIfam" id="TIGR04256">
    <property type="entry name" value="GxxExxY"/>
    <property type="match status" value="1"/>
</dbReference>
<proteinExistence type="predicted"/>
<dbReference type="Pfam" id="PF13366">
    <property type="entry name" value="PDDEXK_3"/>
    <property type="match status" value="1"/>
</dbReference>
<organism evidence="1 2">
    <name type="scientific">bacterium (Candidatus Ratteibacteria) CG_4_10_14_3_um_filter_41_18</name>
    <dbReference type="NCBI Taxonomy" id="2014287"/>
    <lineage>
        <taxon>Bacteria</taxon>
        <taxon>Candidatus Ratteibacteria</taxon>
    </lineage>
</organism>
<gene>
    <name evidence="1" type="ORF">COZ37_01625</name>
</gene>
<dbReference type="Proteomes" id="UP000229703">
    <property type="component" value="Unassembled WGS sequence"/>
</dbReference>
<comment type="caution">
    <text evidence="1">The sequence shown here is derived from an EMBL/GenBank/DDBJ whole genome shotgun (WGS) entry which is preliminary data.</text>
</comment>
<protein>
    <submittedName>
        <fullName evidence="1">GxxExxY protein</fullName>
    </submittedName>
</protein>
<name>A0A2M7M4K3_9BACT</name>
<sequence length="122" mass="14453">MQLINKIIGCCIEVHKELGPGFLESIYHKALEIKFIKESIPFESEKEIQIYYHKKLVDTHNLDFLIENEIILELKTVEEIHKKYYAQVRSYLKATEKEIGLLVNFTDFKLDVRRIEKVKNKG</sequence>
<evidence type="ECO:0000313" key="1">
    <source>
        <dbReference type="EMBL" id="PIX77642.1"/>
    </source>
</evidence>